<feature type="compositionally biased region" description="Basic and acidic residues" evidence="1">
    <location>
        <begin position="105"/>
        <end position="118"/>
    </location>
</feature>
<dbReference type="HOGENOM" id="CLU_2076278_0_0_1"/>
<name>W1PAM4_AMBTC</name>
<keyword evidence="3" id="KW-1185">Reference proteome</keyword>
<feature type="region of interest" description="Disordered" evidence="1">
    <location>
        <begin position="97"/>
        <end position="118"/>
    </location>
</feature>
<dbReference type="AlphaFoldDB" id="W1PAM4"/>
<proteinExistence type="predicted"/>
<evidence type="ECO:0000256" key="1">
    <source>
        <dbReference type="SAM" id="MobiDB-lite"/>
    </source>
</evidence>
<organism evidence="2 3">
    <name type="scientific">Amborella trichopoda</name>
    <dbReference type="NCBI Taxonomy" id="13333"/>
    <lineage>
        <taxon>Eukaryota</taxon>
        <taxon>Viridiplantae</taxon>
        <taxon>Streptophyta</taxon>
        <taxon>Embryophyta</taxon>
        <taxon>Tracheophyta</taxon>
        <taxon>Spermatophyta</taxon>
        <taxon>Magnoliopsida</taxon>
        <taxon>Amborellales</taxon>
        <taxon>Amborellaceae</taxon>
        <taxon>Amborella</taxon>
    </lineage>
</organism>
<reference evidence="3" key="1">
    <citation type="journal article" date="2013" name="Science">
        <title>The Amborella genome and the evolution of flowering plants.</title>
        <authorList>
            <consortium name="Amborella Genome Project"/>
        </authorList>
    </citation>
    <scope>NUCLEOTIDE SEQUENCE [LARGE SCALE GENOMIC DNA]</scope>
</reference>
<evidence type="ECO:0000313" key="2">
    <source>
        <dbReference type="EMBL" id="ERN04714.1"/>
    </source>
</evidence>
<accession>W1PAM4</accession>
<dbReference type="EMBL" id="KI394182">
    <property type="protein sequence ID" value="ERN04714.1"/>
    <property type="molecule type" value="Genomic_DNA"/>
</dbReference>
<evidence type="ECO:0000313" key="3">
    <source>
        <dbReference type="Proteomes" id="UP000017836"/>
    </source>
</evidence>
<dbReference type="Gramene" id="ERN04714">
    <property type="protein sequence ID" value="ERN04714"/>
    <property type="gene ID" value="AMTR_s00076p00191530"/>
</dbReference>
<dbReference type="Proteomes" id="UP000017836">
    <property type="component" value="Unassembled WGS sequence"/>
</dbReference>
<gene>
    <name evidence="2" type="ORF">AMTR_s00076p00191530</name>
</gene>
<protein>
    <submittedName>
        <fullName evidence="2">Uncharacterized protein</fullName>
    </submittedName>
</protein>
<sequence length="118" mass="13331">MCMDGVPSPIPLPKRMQTLNLPKDLSHLNSLDKDTIAATGSSIPSTNKTPHFKLDDKDMRILTERAASKSIKMPKKRKFIGTPLMVYDIEREKEEANEESMLSTFKEDFWSEHGPDPG</sequence>